<dbReference type="Pfam" id="PF01370">
    <property type="entry name" value="Epimerase"/>
    <property type="match status" value="1"/>
</dbReference>
<dbReference type="PANTHER" id="PTHR10366">
    <property type="entry name" value="NAD DEPENDENT EPIMERASE/DEHYDRATASE"/>
    <property type="match status" value="1"/>
</dbReference>
<organism evidence="4 5">
    <name type="scientific">Diaporthe australafricana</name>
    <dbReference type="NCBI Taxonomy" id="127596"/>
    <lineage>
        <taxon>Eukaryota</taxon>
        <taxon>Fungi</taxon>
        <taxon>Dikarya</taxon>
        <taxon>Ascomycota</taxon>
        <taxon>Pezizomycotina</taxon>
        <taxon>Sordariomycetes</taxon>
        <taxon>Sordariomycetidae</taxon>
        <taxon>Diaporthales</taxon>
        <taxon>Diaporthaceae</taxon>
        <taxon>Diaporthe</taxon>
    </lineage>
</organism>
<proteinExistence type="inferred from homology"/>
<dbReference type="Gene3D" id="3.40.50.720">
    <property type="entry name" value="NAD(P)-binding Rossmann-like Domain"/>
    <property type="match status" value="1"/>
</dbReference>
<dbReference type="EMBL" id="JAWRVE010000054">
    <property type="protein sequence ID" value="KAL1866705.1"/>
    <property type="molecule type" value="Genomic_DNA"/>
</dbReference>
<reference evidence="4 5" key="1">
    <citation type="journal article" date="2024" name="IMA Fungus">
        <title>IMA Genome - F19 : A genome assembly and annotation guide to empower mycologists, including annotated draft genome sequences of Ceratocystis pirilliformis, Diaporthe australafricana, Fusarium ophioides, Paecilomyces lecythidis, and Sporothrix stenoceras.</title>
        <authorList>
            <person name="Aylward J."/>
            <person name="Wilson A.M."/>
            <person name="Visagie C.M."/>
            <person name="Spraker J."/>
            <person name="Barnes I."/>
            <person name="Buitendag C."/>
            <person name="Ceriani C."/>
            <person name="Del Mar Angel L."/>
            <person name="du Plessis D."/>
            <person name="Fuchs T."/>
            <person name="Gasser K."/>
            <person name="Kramer D."/>
            <person name="Li W."/>
            <person name="Munsamy K."/>
            <person name="Piso A."/>
            <person name="Price J.L."/>
            <person name="Sonnekus B."/>
            <person name="Thomas C."/>
            <person name="van der Nest A."/>
            <person name="van Dijk A."/>
            <person name="van Heerden A."/>
            <person name="van Vuuren N."/>
            <person name="Yilmaz N."/>
            <person name="Duong T.A."/>
            <person name="van der Merwe N.A."/>
            <person name="Wingfield M.J."/>
            <person name="Wingfield B.D."/>
        </authorList>
    </citation>
    <scope>NUCLEOTIDE SEQUENCE [LARGE SCALE GENOMIC DNA]</scope>
    <source>
        <strain evidence="4 5">CMW 18300</strain>
    </source>
</reference>
<dbReference type="SUPFAM" id="SSF51735">
    <property type="entry name" value="NAD(P)-binding Rossmann-fold domains"/>
    <property type="match status" value="1"/>
</dbReference>
<comment type="caution">
    <text evidence="4">The sequence shown here is derived from an EMBL/GenBank/DDBJ whole genome shotgun (WGS) entry which is preliminary data.</text>
</comment>
<dbReference type="InterPro" id="IPR036291">
    <property type="entry name" value="NAD(P)-bd_dom_sf"/>
</dbReference>
<name>A0ABR3WSY7_9PEZI</name>
<evidence type="ECO:0000256" key="2">
    <source>
        <dbReference type="ARBA" id="ARBA00023445"/>
    </source>
</evidence>
<dbReference type="InterPro" id="IPR050425">
    <property type="entry name" value="NAD(P)_dehydrat-like"/>
</dbReference>
<dbReference type="PANTHER" id="PTHR10366:SF564">
    <property type="entry name" value="STEROL-4-ALPHA-CARBOXYLATE 3-DEHYDROGENASE, DECARBOXYLATING"/>
    <property type="match status" value="1"/>
</dbReference>
<dbReference type="EC" id="1.1.1.283" evidence="4"/>
<accession>A0ABR3WSY7</accession>
<comment type="similarity">
    <text evidence="2">Belongs to the NAD(P)-dependent epimerase/dehydratase family. Dihydroflavonol-4-reductase subfamily.</text>
</comment>
<dbReference type="Proteomes" id="UP001583177">
    <property type="component" value="Unassembled WGS sequence"/>
</dbReference>
<evidence type="ECO:0000313" key="5">
    <source>
        <dbReference type="Proteomes" id="UP001583177"/>
    </source>
</evidence>
<dbReference type="CDD" id="cd05227">
    <property type="entry name" value="AR_SDR_e"/>
    <property type="match status" value="1"/>
</dbReference>
<keyword evidence="1 4" id="KW-0560">Oxidoreductase</keyword>
<sequence>MARILLTGGSGFMATHILENLLKRGYSVVTTVRNSEKAENIKRAHPTVGKDKLDFVIVPDVSQPDAFEAAVVSEPPFEAVIHTASPFHYNVTDIQKDLLDPAINGTTGILKAIVKSAPTVKRVVITSSFGAITNPFKGLWPEHEYSEEDWNPLTQEQAVSHPARGYQASKTFAEKAAWDFLEETKPNFTLATINPPLVFGPAIQGVGSLKSLNTSSQYMLSFISGPPKEEIPPTMSPIWVDVRDVALAHILAAELPDAANKRFFVTAGYFSNREVVDIIRKNFPEYHSPLPPESAKGGDMPEGGVFKINNKRSINILGLNYRSLENCVVDTISSFKSVKE</sequence>
<keyword evidence="5" id="KW-1185">Reference proteome</keyword>
<evidence type="ECO:0000259" key="3">
    <source>
        <dbReference type="Pfam" id="PF01370"/>
    </source>
</evidence>
<evidence type="ECO:0000313" key="4">
    <source>
        <dbReference type="EMBL" id="KAL1866705.1"/>
    </source>
</evidence>
<feature type="domain" description="NAD-dependent epimerase/dehydratase" evidence="3">
    <location>
        <begin position="4"/>
        <end position="260"/>
    </location>
</feature>
<dbReference type="GO" id="GO:0043892">
    <property type="term" value="F:methylglyoxal reductase (NADPH) activity"/>
    <property type="evidence" value="ECO:0007669"/>
    <property type="project" value="UniProtKB-EC"/>
</dbReference>
<evidence type="ECO:0000256" key="1">
    <source>
        <dbReference type="ARBA" id="ARBA00023002"/>
    </source>
</evidence>
<dbReference type="InterPro" id="IPR001509">
    <property type="entry name" value="Epimerase_deHydtase"/>
</dbReference>
<protein>
    <submittedName>
        <fullName evidence="4">Glycine-rich RNA-binding protein 2, mitochondrial</fullName>
        <ecNumber evidence="4">1.1.1.283</ecNumber>
    </submittedName>
</protein>
<gene>
    <name evidence="4" type="primary">GRP2</name>
    <name evidence="4" type="ORF">Daus18300_006649</name>
</gene>